<dbReference type="HOGENOM" id="CLU_413537_0_0_1"/>
<evidence type="ECO:0000313" key="3">
    <source>
        <dbReference type="Proteomes" id="UP000016926"/>
    </source>
</evidence>
<dbReference type="Gene3D" id="3.90.550.10">
    <property type="entry name" value="Spore Coat Polysaccharide Biosynthesis Protein SpsA, Chain A"/>
    <property type="match status" value="1"/>
</dbReference>
<feature type="compositionally biased region" description="Low complexity" evidence="1">
    <location>
        <begin position="9"/>
        <end position="22"/>
    </location>
</feature>
<dbReference type="AlphaFoldDB" id="M7XHD9"/>
<evidence type="ECO:0000313" key="2">
    <source>
        <dbReference type="EMBL" id="EMS23289.1"/>
    </source>
</evidence>
<name>M7XHD9_RHOT1</name>
<accession>M7XHD9</accession>
<dbReference type="InterPro" id="IPR029044">
    <property type="entry name" value="Nucleotide-diphossugar_trans"/>
</dbReference>
<dbReference type="OrthoDB" id="10259470at2759"/>
<dbReference type="SUPFAM" id="SSF56112">
    <property type="entry name" value="Protein kinase-like (PK-like)"/>
    <property type="match status" value="1"/>
</dbReference>
<gene>
    <name evidence="2" type="ORF">RHTO_07631</name>
</gene>
<evidence type="ECO:0000256" key="1">
    <source>
        <dbReference type="SAM" id="MobiDB-lite"/>
    </source>
</evidence>
<protein>
    <submittedName>
        <fullName evidence="2">Protein phosphatase 2A A subunit</fullName>
    </submittedName>
</protein>
<keyword evidence="3" id="KW-1185">Reference proteome</keyword>
<dbReference type="RefSeq" id="XP_016274408.1">
    <property type="nucleotide sequence ID" value="XM_016421287.1"/>
</dbReference>
<organism evidence="2 3">
    <name type="scientific">Rhodotorula toruloides (strain NP11)</name>
    <name type="common">Yeast</name>
    <name type="synonym">Rhodosporidium toruloides</name>
    <dbReference type="NCBI Taxonomy" id="1130832"/>
    <lineage>
        <taxon>Eukaryota</taxon>
        <taxon>Fungi</taxon>
        <taxon>Dikarya</taxon>
        <taxon>Basidiomycota</taxon>
        <taxon>Pucciniomycotina</taxon>
        <taxon>Microbotryomycetes</taxon>
        <taxon>Sporidiobolales</taxon>
        <taxon>Sporidiobolaceae</taxon>
        <taxon>Rhodotorula</taxon>
    </lineage>
</organism>
<reference evidence="2 3" key="1">
    <citation type="journal article" date="2012" name="Nat. Commun.">
        <title>A multi-omic map of the lipid-producing yeast Rhodosporidium toruloides.</title>
        <authorList>
            <person name="Zhu Z."/>
            <person name="Zhang S."/>
            <person name="Liu H."/>
            <person name="Shen H."/>
            <person name="Lin X."/>
            <person name="Yang F."/>
            <person name="Zhou Y.J."/>
            <person name="Jin G."/>
            <person name="Ye M."/>
            <person name="Zou H."/>
            <person name="Zou H."/>
            <person name="Zhao Z.K."/>
        </authorList>
    </citation>
    <scope>NUCLEOTIDE SEQUENCE [LARGE SCALE GENOMIC DNA]</scope>
    <source>
        <strain evidence="2 3">NP11</strain>
    </source>
</reference>
<dbReference type="EMBL" id="KB722648">
    <property type="protein sequence ID" value="EMS23289.1"/>
    <property type="molecule type" value="Genomic_DNA"/>
</dbReference>
<dbReference type="InterPro" id="IPR023214">
    <property type="entry name" value="HAD_sf"/>
</dbReference>
<dbReference type="Gene3D" id="3.40.50.1000">
    <property type="entry name" value="HAD superfamily/HAD-like"/>
    <property type="match status" value="1"/>
</dbReference>
<dbReference type="SUPFAM" id="SSF53448">
    <property type="entry name" value="Nucleotide-diphospho-sugar transferases"/>
    <property type="match status" value="1"/>
</dbReference>
<dbReference type="InterPro" id="IPR011009">
    <property type="entry name" value="Kinase-like_dom_sf"/>
</dbReference>
<sequence>MGKLQKGTRSPWSIPPSSSRAASVNLGSVQPLINIAGRAMLFWIIDRLELTENDSLFIAISEMVNDEFHLDSQLRREYPHLNVKLIPLRFDTRGAAETLFIVAQSMTDDELQRRTVSLDCDTIYFPEARLLSRIRTLPPHHGATVVFDDAGDPPVFSYVETDSRNRIVDIKEKIAISRHANTGAYVFPDGFSIRQRCAAFLDQPLKSLALGEYYTSSLIADMIGAGFTFVALPIPNSSFACVGTPPQLNDFLKTISQKQDLVKRRRFCWDLDSLVTPPCVFGDYRTVKPIRRNIELVRQLHAAGHCIIISTSRGMQQRGMLSHLSLLCITDESIGAADGNVNAAVADNAAVTLATLAKLQIPYDEIQFGKPYAHCYVDSRAVNSLLDTQKEIGWYAASGASRWSGKGSVGGMLVPRSFNAVQVIENAVVKSSTSEAILGEIYFFSRIPTDIKDVFPTINTLNFVPSTQSFSLTMQRVHGVTFSHLLVGRALTVGRLEKYLAALSRIHSSNGIVDDHTSVPPSLASRLNALGESPSRNIDIYANYAAKVSERYKAFLPVYLDLGDDHEAIASRLLAFLHDFEADDRAQAAHVIHGDPVFSNALFTKDNTVVFIDVRGRQGDVLTLRGDALYDLAKVYQSLQGYDFALLADPLSAQTAELVDLVSPVDRRLLQDLQSVFWAFVKKHYTVDRRGLILITASLLFSLIPLHDPPMRPLFYKMCKAVMAQVREG</sequence>
<dbReference type="Proteomes" id="UP000016926">
    <property type="component" value="Unassembled WGS sequence"/>
</dbReference>
<dbReference type="eggNOG" id="ENOG502QUXI">
    <property type="taxonomic scope" value="Eukaryota"/>
</dbReference>
<dbReference type="GeneID" id="27371644"/>
<proteinExistence type="predicted"/>
<feature type="region of interest" description="Disordered" evidence="1">
    <location>
        <begin position="1"/>
        <end position="22"/>
    </location>
</feature>